<dbReference type="InterPro" id="IPR004794">
    <property type="entry name" value="Eubact_RibD"/>
</dbReference>
<evidence type="ECO:0000256" key="6">
    <source>
        <dbReference type="ARBA" id="ARBA00022619"/>
    </source>
</evidence>
<dbReference type="InterPro" id="IPR016193">
    <property type="entry name" value="Cytidine_deaminase-like"/>
</dbReference>
<dbReference type="PROSITE" id="PS00903">
    <property type="entry name" value="CYT_DCMP_DEAMINASES_1"/>
    <property type="match status" value="1"/>
</dbReference>
<comment type="similarity">
    <text evidence="4 12">In the N-terminal section; belongs to the cytidine and deoxycytidylate deaminase family.</text>
</comment>
<protein>
    <recommendedName>
        <fullName evidence="12">Riboflavin biosynthesis protein RibD</fullName>
    </recommendedName>
    <domain>
        <recommendedName>
            <fullName evidence="12">Diaminohydroxyphosphoribosylaminopyrimidine deaminase</fullName>
            <shortName evidence="12">DRAP deaminase</shortName>
            <ecNumber evidence="12">3.5.4.26</ecNumber>
        </recommendedName>
        <alternativeName>
            <fullName evidence="12">Riboflavin-specific deaminase</fullName>
        </alternativeName>
    </domain>
    <domain>
        <recommendedName>
            <fullName evidence="12">5-amino-6-(5-phosphoribosylamino)uracil reductase</fullName>
            <ecNumber evidence="12">1.1.1.193</ecNumber>
        </recommendedName>
        <alternativeName>
            <fullName evidence="12">HTP reductase</fullName>
        </alternativeName>
    </domain>
</protein>
<evidence type="ECO:0000256" key="7">
    <source>
        <dbReference type="ARBA" id="ARBA00022723"/>
    </source>
</evidence>
<dbReference type="RefSeq" id="WP_171185724.1">
    <property type="nucleotide sequence ID" value="NZ_WTPX01000041.1"/>
</dbReference>
<keyword evidence="9 12" id="KW-0521">NADP</keyword>
<comment type="function">
    <text evidence="1 12">Converts 2,5-diamino-6-(ribosylamino)-4(3h)-pyrimidinone 5'-phosphate into 5-amino-6-(ribosylamino)-2,4(1h,3h)-pyrimidinedione 5'-phosphate.</text>
</comment>
<dbReference type="InterPro" id="IPR016192">
    <property type="entry name" value="APOBEC/CMP_deaminase_Zn-bd"/>
</dbReference>
<comment type="pathway">
    <text evidence="3 12">Cofactor biosynthesis; riboflavin biosynthesis; 5-amino-6-(D-ribitylamino)uracil from GTP: step 3/4.</text>
</comment>
<evidence type="ECO:0000256" key="4">
    <source>
        <dbReference type="ARBA" id="ARBA00005259"/>
    </source>
</evidence>
<comment type="caution">
    <text evidence="14">The sequence shown here is derived from an EMBL/GenBank/DDBJ whole genome shotgun (WGS) entry which is preliminary data.</text>
</comment>
<dbReference type="EC" id="3.5.4.26" evidence="12"/>
<reference evidence="14 15" key="1">
    <citation type="journal article" date="2020" name="Syst. Appl. Microbiol.">
        <title>Alienimonas chondri sp. nov., a novel planctomycete isolated from the biofilm of the red alga Chondrus crispus.</title>
        <authorList>
            <person name="Vitorino I."/>
            <person name="Albuquerque L."/>
            <person name="Wiegand S."/>
            <person name="Kallscheuer N."/>
            <person name="da Costa M.S."/>
            <person name="Lobo-da-Cunha A."/>
            <person name="Jogler C."/>
            <person name="Lage O.M."/>
        </authorList>
    </citation>
    <scope>NUCLEOTIDE SEQUENCE [LARGE SCALE GENOMIC DNA]</scope>
    <source>
        <strain evidence="14 15">LzC2</strain>
    </source>
</reference>
<keyword evidence="10 12" id="KW-0560">Oxidoreductase</keyword>
<name>A0ABX1VCF2_9PLAN</name>
<evidence type="ECO:0000256" key="2">
    <source>
        <dbReference type="ARBA" id="ARBA00004882"/>
    </source>
</evidence>
<feature type="domain" description="CMP/dCMP-type deaminase" evidence="13">
    <location>
        <begin position="6"/>
        <end position="129"/>
    </location>
</feature>
<keyword evidence="6 12" id="KW-0686">Riboflavin biosynthesis</keyword>
<organism evidence="14 15">
    <name type="scientific">Alienimonas chondri</name>
    <dbReference type="NCBI Taxonomy" id="2681879"/>
    <lineage>
        <taxon>Bacteria</taxon>
        <taxon>Pseudomonadati</taxon>
        <taxon>Planctomycetota</taxon>
        <taxon>Planctomycetia</taxon>
        <taxon>Planctomycetales</taxon>
        <taxon>Planctomycetaceae</taxon>
        <taxon>Alienimonas</taxon>
    </lineage>
</organism>
<dbReference type="InterPro" id="IPR050765">
    <property type="entry name" value="Riboflavin_Biosynth_HTPR"/>
</dbReference>
<dbReference type="SUPFAM" id="SSF53597">
    <property type="entry name" value="Dihydrofolate reductase-like"/>
    <property type="match status" value="1"/>
</dbReference>
<dbReference type="Gene3D" id="3.40.140.10">
    <property type="entry name" value="Cytidine Deaminase, domain 2"/>
    <property type="match status" value="1"/>
</dbReference>
<keyword evidence="11" id="KW-0511">Multifunctional enzyme</keyword>
<evidence type="ECO:0000256" key="8">
    <source>
        <dbReference type="ARBA" id="ARBA00022833"/>
    </source>
</evidence>
<evidence type="ECO:0000256" key="1">
    <source>
        <dbReference type="ARBA" id="ARBA00002151"/>
    </source>
</evidence>
<dbReference type="NCBIfam" id="TIGR00227">
    <property type="entry name" value="ribD_Cterm"/>
    <property type="match status" value="1"/>
</dbReference>
<comment type="pathway">
    <text evidence="2 12">Cofactor biosynthesis; riboflavin biosynthesis; 5-amino-6-(D-ribitylamino)uracil from GTP: step 2/4.</text>
</comment>
<dbReference type="PANTHER" id="PTHR38011:SF7">
    <property type="entry name" value="2,5-DIAMINO-6-RIBOSYLAMINO-4(3H)-PYRIMIDINONE 5'-PHOSPHATE REDUCTASE"/>
    <property type="match status" value="1"/>
</dbReference>
<dbReference type="Pfam" id="PF00383">
    <property type="entry name" value="dCMP_cyt_deam_1"/>
    <property type="match status" value="1"/>
</dbReference>
<dbReference type="PIRSF" id="PIRSF006769">
    <property type="entry name" value="RibD"/>
    <property type="match status" value="1"/>
</dbReference>
<dbReference type="PROSITE" id="PS51747">
    <property type="entry name" value="CYT_DCMP_DEAMINASES_2"/>
    <property type="match status" value="1"/>
</dbReference>
<dbReference type="EC" id="1.1.1.193" evidence="12"/>
<keyword evidence="8 12" id="KW-0862">Zinc</keyword>
<dbReference type="Proteomes" id="UP000609651">
    <property type="component" value="Unassembled WGS sequence"/>
</dbReference>
<evidence type="ECO:0000256" key="12">
    <source>
        <dbReference type="PIRNR" id="PIRNR006769"/>
    </source>
</evidence>
<dbReference type="InterPro" id="IPR002734">
    <property type="entry name" value="RibDG_C"/>
</dbReference>
<evidence type="ECO:0000256" key="5">
    <source>
        <dbReference type="ARBA" id="ARBA00007417"/>
    </source>
</evidence>
<comment type="cofactor">
    <cofactor evidence="12">
        <name>Zn(2+)</name>
        <dbReference type="ChEBI" id="CHEBI:29105"/>
    </cofactor>
    <text evidence="12">Binds 1 zinc ion.</text>
</comment>
<dbReference type="PANTHER" id="PTHR38011">
    <property type="entry name" value="DIHYDROFOLATE REDUCTASE FAMILY PROTEIN (AFU_ORTHOLOGUE AFUA_8G06820)"/>
    <property type="match status" value="1"/>
</dbReference>
<evidence type="ECO:0000256" key="10">
    <source>
        <dbReference type="ARBA" id="ARBA00023002"/>
    </source>
</evidence>
<dbReference type="InterPro" id="IPR011549">
    <property type="entry name" value="RibD_C"/>
</dbReference>
<accession>A0ABX1VCF2</accession>
<dbReference type="SUPFAM" id="SSF53927">
    <property type="entry name" value="Cytidine deaminase-like"/>
    <property type="match status" value="1"/>
</dbReference>
<evidence type="ECO:0000256" key="11">
    <source>
        <dbReference type="ARBA" id="ARBA00023268"/>
    </source>
</evidence>
<dbReference type="EMBL" id="WTPX01000041">
    <property type="protein sequence ID" value="NNJ25567.1"/>
    <property type="molecule type" value="Genomic_DNA"/>
</dbReference>
<dbReference type="InterPro" id="IPR002125">
    <property type="entry name" value="CMP_dCMP_dom"/>
</dbReference>
<proteinExistence type="inferred from homology"/>
<keyword evidence="15" id="KW-1185">Reference proteome</keyword>
<evidence type="ECO:0000259" key="13">
    <source>
        <dbReference type="PROSITE" id="PS51747"/>
    </source>
</evidence>
<keyword evidence="7 12" id="KW-0479">Metal-binding</keyword>
<gene>
    <name evidence="14" type="primary">ribD</name>
    <name evidence="14" type="ORF">LzC2_16390</name>
</gene>
<keyword evidence="12" id="KW-0378">Hydrolase</keyword>
<evidence type="ECO:0000256" key="3">
    <source>
        <dbReference type="ARBA" id="ARBA00004910"/>
    </source>
</evidence>
<sequence length="394" mass="41383">MTAPFPSEEAAMARAVAVAGRGRGSVEPNPCVGAVLTTPERHPIAEGWHQRYGGPHAEVHALRDAGERARGATLFVTLEPCSHHGQTPPCADAVIAAGVSRVVIGTEDPAPHVAGGGIARLRAAGIDVQVGVLQQECRSLAAPFFKWLAVRRPWITAKWAMTLDGKTASRTGDSKWISSRESRALVHRWRGESGAVVVGAGTLRADDPHLAPRCEAFGLPPASRTPLRVIVGTKGELPPDCRLARTPEDGPILITALEGAPPTPLPDHAERLDLPAAPCDPHRIDVLALLDALADRDVYRVFLEGGGATAGAWLDQGQTDEVRAFLCPKLLGGAAATTPFAGEGFPTIATAAEFCEMRAEPVGPDLLITAIGSVGESPGDFWFKSARRAAGATE</sequence>
<dbReference type="CDD" id="cd01284">
    <property type="entry name" value="Riboflavin_deaminase-reductase"/>
    <property type="match status" value="1"/>
</dbReference>
<evidence type="ECO:0000313" key="14">
    <source>
        <dbReference type="EMBL" id="NNJ25567.1"/>
    </source>
</evidence>
<dbReference type="NCBIfam" id="TIGR00326">
    <property type="entry name" value="eubact_ribD"/>
    <property type="match status" value="1"/>
</dbReference>
<dbReference type="InterPro" id="IPR024072">
    <property type="entry name" value="DHFR-like_dom_sf"/>
</dbReference>
<evidence type="ECO:0000256" key="9">
    <source>
        <dbReference type="ARBA" id="ARBA00022857"/>
    </source>
</evidence>
<evidence type="ECO:0000313" key="15">
    <source>
        <dbReference type="Proteomes" id="UP000609651"/>
    </source>
</evidence>
<comment type="catalytic activity">
    <reaction evidence="12">
        <text>5-amino-6-(5-phospho-D-ribitylamino)uracil + NADP(+) = 5-amino-6-(5-phospho-D-ribosylamino)uracil + NADPH + H(+)</text>
        <dbReference type="Rhea" id="RHEA:17845"/>
        <dbReference type="ChEBI" id="CHEBI:15378"/>
        <dbReference type="ChEBI" id="CHEBI:57783"/>
        <dbReference type="ChEBI" id="CHEBI:58349"/>
        <dbReference type="ChEBI" id="CHEBI:58421"/>
        <dbReference type="ChEBI" id="CHEBI:58453"/>
        <dbReference type="EC" id="1.1.1.193"/>
    </reaction>
</comment>
<comment type="catalytic activity">
    <reaction evidence="12">
        <text>2,5-diamino-6-hydroxy-4-(5-phosphoribosylamino)-pyrimidine + H2O + H(+) = 5-amino-6-(5-phospho-D-ribosylamino)uracil + NH4(+)</text>
        <dbReference type="Rhea" id="RHEA:21868"/>
        <dbReference type="ChEBI" id="CHEBI:15377"/>
        <dbReference type="ChEBI" id="CHEBI:15378"/>
        <dbReference type="ChEBI" id="CHEBI:28938"/>
        <dbReference type="ChEBI" id="CHEBI:58453"/>
        <dbReference type="ChEBI" id="CHEBI:58614"/>
        <dbReference type="EC" id="3.5.4.26"/>
    </reaction>
</comment>
<comment type="similarity">
    <text evidence="5 12">In the C-terminal section; belongs to the HTP reductase family.</text>
</comment>
<dbReference type="Pfam" id="PF01872">
    <property type="entry name" value="RibD_C"/>
    <property type="match status" value="1"/>
</dbReference>
<dbReference type="Gene3D" id="3.40.430.10">
    <property type="entry name" value="Dihydrofolate Reductase, subunit A"/>
    <property type="match status" value="1"/>
</dbReference>